<accession>A0A9Q0XVF1</accession>
<protein>
    <submittedName>
        <fullName evidence="1">Uncharacterized protein</fullName>
    </submittedName>
</protein>
<dbReference type="Proteomes" id="UP001142489">
    <property type="component" value="Unassembled WGS sequence"/>
</dbReference>
<evidence type="ECO:0000313" key="1">
    <source>
        <dbReference type="EMBL" id="KAJ7329499.1"/>
    </source>
</evidence>
<comment type="caution">
    <text evidence="1">The sequence shown here is derived from an EMBL/GenBank/DDBJ whole genome shotgun (WGS) entry which is preliminary data.</text>
</comment>
<sequence length="292" mass="33995">MVASAEKTPDLNVDLVKEMKDMKMEFANLMKPALKDMTSIIEDWFNSLSTQNKDMKQDLSHEIQQIQSEVTKNGSGIRKLADELAQLQALAIKNEKSIATQREQIDSMQKKLTYMEDYSRRSNLKLINFEVQRRGEMKKEILLWFNSFLPQHLVEQDIERVHFVDNSKSGLLRPILVRFASYANKELFMSAIRAKPELLKRGDKTVQVYQDISKESFEWRKMMRPVTIALMKNNLKYNWGYTVFLKVWKHPTLHRIYSLEEGEQLLKAWNIQVEKTTSPRSAAGTSLASSDN</sequence>
<dbReference type="EMBL" id="JAPFRF010000006">
    <property type="protein sequence ID" value="KAJ7329499.1"/>
    <property type="molecule type" value="Genomic_DNA"/>
</dbReference>
<dbReference type="PANTHER" id="PTHR11505">
    <property type="entry name" value="L1 TRANSPOSABLE ELEMENT-RELATED"/>
    <property type="match status" value="1"/>
</dbReference>
<dbReference type="OrthoDB" id="9909646at2759"/>
<keyword evidence="2" id="KW-1185">Reference proteome</keyword>
<gene>
    <name evidence="1" type="ORF">JRQ81_015673</name>
</gene>
<dbReference type="InterPro" id="IPR004244">
    <property type="entry name" value="Transposase_22"/>
</dbReference>
<evidence type="ECO:0000313" key="2">
    <source>
        <dbReference type="Proteomes" id="UP001142489"/>
    </source>
</evidence>
<dbReference type="Gene3D" id="3.30.70.1820">
    <property type="entry name" value="L1 transposable element, RRM domain"/>
    <property type="match status" value="1"/>
</dbReference>
<reference evidence="1" key="1">
    <citation type="journal article" date="2023" name="DNA Res.">
        <title>Chromosome-level genome assembly of Phrynocephalus forsythii using third-generation DNA sequencing and Hi-C analysis.</title>
        <authorList>
            <person name="Qi Y."/>
            <person name="Zhao W."/>
            <person name="Zhao Y."/>
            <person name="Niu C."/>
            <person name="Cao S."/>
            <person name="Zhang Y."/>
        </authorList>
    </citation>
    <scope>NUCLEOTIDE SEQUENCE</scope>
    <source>
        <tissue evidence="1">Muscle</tissue>
    </source>
</reference>
<proteinExistence type="predicted"/>
<name>A0A9Q0XVF1_9SAUR</name>
<dbReference type="AlphaFoldDB" id="A0A9Q0XVF1"/>
<organism evidence="1 2">
    <name type="scientific">Phrynocephalus forsythii</name>
    <dbReference type="NCBI Taxonomy" id="171643"/>
    <lineage>
        <taxon>Eukaryota</taxon>
        <taxon>Metazoa</taxon>
        <taxon>Chordata</taxon>
        <taxon>Craniata</taxon>
        <taxon>Vertebrata</taxon>
        <taxon>Euteleostomi</taxon>
        <taxon>Lepidosauria</taxon>
        <taxon>Squamata</taxon>
        <taxon>Bifurcata</taxon>
        <taxon>Unidentata</taxon>
        <taxon>Episquamata</taxon>
        <taxon>Toxicofera</taxon>
        <taxon>Iguania</taxon>
        <taxon>Acrodonta</taxon>
        <taxon>Agamidae</taxon>
        <taxon>Agaminae</taxon>
        <taxon>Phrynocephalus</taxon>
    </lineage>
</organism>